<protein>
    <recommendedName>
        <fullName evidence="2">thioredoxin-dependent peroxiredoxin</fullName>
        <ecNumber evidence="2">1.11.1.24</ecNumber>
    </recommendedName>
    <alternativeName>
        <fullName evidence="8">Thioredoxin peroxidase</fullName>
    </alternativeName>
    <alternativeName>
        <fullName evidence="10">Thioredoxin-dependent peroxiredoxin Bcp</fullName>
    </alternativeName>
</protein>
<feature type="domain" description="Thioredoxin" evidence="12">
    <location>
        <begin position="46"/>
        <end position="219"/>
    </location>
</feature>
<dbReference type="AlphaFoldDB" id="A0A1H4FGF7"/>
<dbReference type="InterPro" id="IPR050924">
    <property type="entry name" value="Peroxiredoxin_BCP/PrxQ"/>
</dbReference>
<dbReference type="EC" id="1.11.1.24" evidence="2"/>
<evidence type="ECO:0000256" key="11">
    <source>
        <dbReference type="ARBA" id="ARBA00049091"/>
    </source>
</evidence>
<accession>A0A1H4FGF7</accession>
<comment type="catalytic activity">
    <reaction evidence="11">
        <text>a hydroperoxide + [thioredoxin]-dithiol = an alcohol + [thioredoxin]-disulfide + H2O</text>
        <dbReference type="Rhea" id="RHEA:62620"/>
        <dbReference type="Rhea" id="RHEA-COMP:10698"/>
        <dbReference type="Rhea" id="RHEA-COMP:10700"/>
        <dbReference type="ChEBI" id="CHEBI:15377"/>
        <dbReference type="ChEBI" id="CHEBI:29950"/>
        <dbReference type="ChEBI" id="CHEBI:30879"/>
        <dbReference type="ChEBI" id="CHEBI:35924"/>
        <dbReference type="ChEBI" id="CHEBI:50058"/>
        <dbReference type="EC" id="1.11.1.24"/>
    </reaction>
</comment>
<comment type="similarity">
    <text evidence="9">Belongs to the peroxiredoxin family. BCP/PrxQ subfamily.</text>
</comment>
<evidence type="ECO:0000256" key="6">
    <source>
        <dbReference type="ARBA" id="ARBA00023157"/>
    </source>
</evidence>
<keyword evidence="3" id="KW-0575">Peroxidase</keyword>
<evidence type="ECO:0000256" key="7">
    <source>
        <dbReference type="ARBA" id="ARBA00023284"/>
    </source>
</evidence>
<dbReference type="Proteomes" id="UP000199002">
    <property type="component" value="Unassembled WGS sequence"/>
</dbReference>
<keyword evidence="5" id="KW-0560">Oxidoreductase</keyword>
<evidence type="ECO:0000256" key="1">
    <source>
        <dbReference type="ARBA" id="ARBA00003330"/>
    </source>
</evidence>
<dbReference type="STRING" id="592050.SAMN05421875_1575"/>
<dbReference type="PROSITE" id="PS51352">
    <property type="entry name" value="THIOREDOXIN_2"/>
    <property type="match status" value="1"/>
</dbReference>
<keyword evidence="6" id="KW-1015">Disulfide bond</keyword>
<keyword evidence="14" id="KW-1185">Reference proteome</keyword>
<proteinExistence type="inferred from homology"/>
<dbReference type="InterPro" id="IPR013766">
    <property type="entry name" value="Thioredoxin_domain"/>
</dbReference>
<evidence type="ECO:0000313" key="13">
    <source>
        <dbReference type="EMBL" id="SEA95562.1"/>
    </source>
</evidence>
<reference evidence="14" key="1">
    <citation type="submission" date="2016-10" db="EMBL/GenBank/DDBJ databases">
        <authorList>
            <person name="Varghese N."/>
            <person name="Submissions S."/>
        </authorList>
    </citation>
    <scope>NUCLEOTIDE SEQUENCE [LARGE SCALE GENOMIC DNA]</scope>
    <source>
        <strain evidence="14">DSM 25157</strain>
    </source>
</reference>
<evidence type="ECO:0000259" key="12">
    <source>
        <dbReference type="PROSITE" id="PS51352"/>
    </source>
</evidence>
<evidence type="ECO:0000256" key="3">
    <source>
        <dbReference type="ARBA" id="ARBA00022559"/>
    </source>
</evidence>
<keyword evidence="7" id="KW-0676">Redox-active center</keyword>
<gene>
    <name evidence="13" type="ORF">SAMN05421875_1575</name>
</gene>
<dbReference type="GeneID" id="34231296"/>
<dbReference type="PANTHER" id="PTHR42801:SF7">
    <property type="entry name" value="SLL1159 PROTEIN"/>
    <property type="match status" value="1"/>
</dbReference>
<dbReference type="RefSeq" id="WP_244273764.1">
    <property type="nucleotide sequence ID" value="NZ_FNQJ01000057.1"/>
</dbReference>
<dbReference type="GO" id="GO:0045454">
    <property type="term" value="P:cell redox homeostasis"/>
    <property type="evidence" value="ECO:0007669"/>
    <property type="project" value="TreeGrafter"/>
</dbReference>
<sequence>MTTNTLSHQLAEFKAGFSTRAAPERISTMENATAQLRASGIERTALRTGQRAPDVTLPNARGEPIRLHDLLKTGPVILVFYRGGWCPYCNLELRAWQHRLAEVKELGAHLVAISPQTPDSSLYTQEKNELAFEVLSDSELRAARGFGVAFDLPPELVDLYSSVGHDLPTTNGNGSWTLPVPATYAVGTDAMIRFAHVDVDYRNRAEPSDVLEVIRTMKLSSE</sequence>
<dbReference type="PANTHER" id="PTHR42801">
    <property type="entry name" value="THIOREDOXIN-DEPENDENT PEROXIDE REDUCTASE"/>
    <property type="match status" value="1"/>
</dbReference>
<organism evidence="13 14">
    <name type="scientific">Acidovorax soli</name>
    <dbReference type="NCBI Taxonomy" id="592050"/>
    <lineage>
        <taxon>Bacteria</taxon>
        <taxon>Pseudomonadati</taxon>
        <taxon>Pseudomonadota</taxon>
        <taxon>Betaproteobacteria</taxon>
        <taxon>Burkholderiales</taxon>
        <taxon>Comamonadaceae</taxon>
        <taxon>Acidovorax</taxon>
    </lineage>
</organism>
<dbReference type="InterPro" id="IPR036249">
    <property type="entry name" value="Thioredoxin-like_sf"/>
</dbReference>
<evidence type="ECO:0000256" key="2">
    <source>
        <dbReference type="ARBA" id="ARBA00013017"/>
    </source>
</evidence>
<keyword evidence="4" id="KW-0049">Antioxidant</keyword>
<evidence type="ECO:0000313" key="14">
    <source>
        <dbReference type="Proteomes" id="UP000199002"/>
    </source>
</evidence>
<comment type="function">
    <text evidence="1">Thiol-specific peroxidase that catalyzes the reduction of hydrogen peroxide and organic hydroperoxides to water and alcohols, respectively. Plays a role in cell protection against oxidative stress by detoxifying peroxides and as sensor of hydrogen peroxide-mediated signaling events.</text>
</comment>
<dbReference type="SUPFAM" id="SSF52833">
    <property type="entry name" value="Thioredoxin-like"/>
    <property type="match status" value="1"/>
</dbReference>
<evidence type="ECO:0000256" key="9">
    <source>
        <dbReference type="ARBA" id="ARBA00038489"/>
    </source>
</evidence>
<dbReference type="Pfam" id="PF00578">
    <property type="entry name" value="AhpC-TSA"/>
    <property type="match status" value="1"/>
</dbReference>
<dbReference type="Gene3D" id="3.40.30.10">
    <property type="entry name" value="Glutaredoxin"/>
    <property type="match status" value="1"/>
</dbReference>
<evidence type="ECO:0000256" key="5">
    <source>
        <dbReference type="ARBA" id="ARBA00023002"/>
    </source>
</evidence>
<dbReference type="InterPro" id="IPR000866">
    <property type="entry name" value="AhpC/TSA"/>
</dbReference>
<dbReference type="GO" id="GO:0034599">
    <property type="term" value="P:cellular response to oxidative stress"/>
    <property type="evidence" value="ECO:0007669"/>
    <property type="project" value="TreeGrafter"/>
</dbReference>
<evidence type="ECO:0000256" key="10">
    <source>
        <dbReference type="ARBA" id="ARBA00042639"/>
    </source>
</evidence>
<evidence type="ECO:0000256" key="8">
    <source>
        <dbReference type="ARBA" id="ARBA00032824"/>
    </source>
</evidence>
<dbReference type="CDD" id="cd02970">
    <property type="entry name" value="PRX_like2"/>
    <property type="match status" value="1"/>
</dbReference>
<name>A0A1H4FGF7_9BURK</name>
<evidence type="ECO:0000256" key="4">
    <source>
        <dbReference type="ARBA" id="ARBA00022862"/>
    </source>
</evidence>
<dbReference type="GO" id="GO:0008379">
    <property type="term" value="F:thioredoxin peroxidase activity"/>
    <property type="evidence" value="ECO:0007669"/>
    <property type="project" value="TreeGrafter"/>
</dbReference>
<dbReference type="EMBL" id="FNQJ01000057">
    <property type="protein sequence ID" value="SEA95562.1"/>
    <property type="molecule type" value="Genomic_DNA"/>
</dbReference>
<dbReference type="GO" id="GO:0005737">
    <property type="term" value="C:cytoplasm"/>
    <property type="evidence" value="ECO:0007669"/>
    <property type="project" value="TreeGrafter"/>
</dbReference>